<evidence type="ECO:0000313" key="1">
    <source>
        <dbReference type="EMBL" id="PTB96664.1"/>
    </source>
</evidence>
<accession>A0A2T4DS59</accession>
<evidence type="ECO:0000313" key="2">
    <source>
        <dbReference type="Proteomes" id="UP000240608"/>
    </source>
</evidence>
<proteinExistence type="predicted"/>
<name>A0A2T4DS59_9BACT</name>
<dbReference type="Proteomes" id="UP000240608">
    <property type="component" value="Unassembled WGS sequence"/>
</dbReference>
<organism evidence="1 2">
    <name type="scientific">Marivirga lumbricoides</name>
    <dbReference type="NCBI Taxonomy" id="1046115"/>
    <lineage>
        <taxon>Bacteria</taxon>
        <taxon>Pseudomonadati</taxon>
        <taxon>Bacteroidota</taxon>
        <taxon>Cytophagia</taxon>
        <taxon>Cytophagales</taxon>
        <taxon>Marivirgaceae</taxon>
        <taxon>Marivirga</taxon>
    </lineage>
</organism>
<dbReference type="AlphaFoldDB" id="A0A2T4DS59"/>
<gene>
    <name evidence="1" type="ORF">C9994_06405</name>
</gene>
<protein>
    <submittedName>
        <fullName evidence="1">Uncharacterized protein</fullName>
    </submittedName>
</protein>
<dbReference type="Pfam" id="PF20330">
    <property type="entry name" value="DUF6625"/>
    <property type="match status" value="1"/>
</dbReference>
<sequence>MSTCIIIPYFGSFPLYFNLFIHSLKSNPNLNVKLFTDFDVDDYLKINVPNLEVVKFTLDDFNFLASNKLDLNIALTNPYKLCEFKPAYGHIFEDYIVDFKFWGFGDLDLIYGNTKNYLTSDLLGNYDIISFRKEYVSGSLCILRNIEKINKLYKQSKSYKLVFTDLSKFYSFAECNHKWRELKIKGNSVFNVSSEIEHFTFIIKDAERKDQLKSLFHSPIKESIPKNDFIIYSNSQIIDNRNNEYLLYHYVTEKRKPYFTYWKDSFVPEKLFIDDTGFYDENDFYTKRTIKRIKRKLFSLPNHMFHLLKRVKSRIGKI</sequence>
<dbReference type="InterPro" id="IPR046733">
    <property type="entry name" value="DUF6625"/>
</dbReference>
<comment type="caution">
    <text evidence="1">The sequence shown here is derived from an EMBL/GenBank/DDBJ whole genome shotgun (WGS) entry which is preliminary data.</text>
</comment>
<dbReference type="EMBL" id="PYVU01000041">
    <property type="protein sequence ID" value="PTB96664.1"/>
    <property type="molecule type" value="Genomic_DNA"/>
</dbReference>
<reference evidence="1 2" key="1">
    <citation type="submission" date="2018-03" db="EMBL/GenBank/DDBJ databases">
        <title>Cross-interface Injection: A General Nanoliter Liquid Handling Method Applied to Single Cells Genome Amplification Automated Nanoliter Liquid Handling Applied to Single Cell Multiple Displacement Amplification.</title>
        <authorList>
            <person name="Yun J."/>
            <person name="Xu P."/>
            <person name="Xu J."/>
            <person name="Dai X."/>
            <person name="Wang Y."/>
            <person name="Zheng X."/>
            <person name="Cao C."/>
            <person name="Yi Q."/>
            <person name="Zhu Y."/>
            <person name="Wang L."/>
            <person name="Dong Z."/>
            <person name="Huang Y."/>
            <person name="Huang L."/>
            <person name="Du W."/>
        </authorList>
    </citation>
    <scope>NUCLEOTIDE SEQUENCE [LARGE SCALE GENOMIC DNA]</scope>
    <source>
        <strain evidence="1 2">Z-D1-2</strain>
    </source>
</reference>